<protein>
    <recommendedName>
        <fullName evidence="2 5">Formate dehydrogenase</fullName>
        <shortName evidence="5">FDH</shortName>
        <ecNumber evidence="2 5">1.17.1.9</ecNumber>
    </recommendedName>
    <alternativeName>
        <fullName evidence="5">NAD-dependent formate dehydrogenase</fullName>
    </alternativeName>
</protein>
<dbReference type="Pfam" id="PF00389">
    <property type="entry name" value="2-Hacid_dh"/>
    <property type="match status" value="1"/>
</dbReference>
<comment type="caution">
    <text evidence="8">The sequence shown here is derived from an EMBL/GenBank/DDBJ whole genome shotgun (WGS) entry which is preliminary data.</text>
</comment>
<dbReference type="FunFam" id="3.40.50.720:FF:000057">
    <property type="entry name" value="Formate dehydrogenase"/>
    <property type="match status" value="1"/>
</dbReference>
<dbReference type="InterPro" id="IPR029752">
    <property type="entry name" value="D-isomer_DH_CS1"/>
</dbReference>
<feature type="domain" description="D-isomer specific 2-hydroxyacid dehydrogenase catalytic" evidence="6">
    <location>
        <begin position="43"/>
        <end position="339"/>
    </location>
</feature>
<dbReference type="InterPro" id="IPR029753">
    <property type="entry name" value="D-isomer_DH_CS"/>
</dbReference>
<dbReference type="NCBIfam" id="NF005750">
    <property type="entry name" value="PRK07574.1"/>
    <property type="match status" value="1"/>
</dbReference>
<dbReference type="PROSITE" id="PS00671">
    <property type="entry name" value="D_2_HYDROXYACID_DH_3"/>
    <property type="match status" value="1"/>
</dbReference>
<dbReference type="GO" id="GO:0051287">
    <property type="term" value="F:NAD binding"/>
    <property type="evidence" value="ECO:0007669"/>
    <property type="project" value="InterPro"/>
</dbReference>
<dbReference type="Gene3D" id="3.40.50.720">
    <property type="entry name" value="NAD(P)-binding Rossmann-like Domain"/>
    <property type="match status" value="2"/>
</dbReference>
<feature type="binding site" evidence="5">
    <location>
        <begin position="172"/>
        <end position="173"/>
    </location>
    <ligand>
        <name>NAD(+)</name>
        <dbReference type="ChEBI" id="CHEBI:57540"/>
    </ligand>
</feature>
<feature type="binding site" evidence="5">
    <location>
        <position position="93"/>
    </location>
    <ligand>
        <name>substrate</name>
    </ligand>
</feature>
<keyword evidence="9" id="KW-1185">Reference proteome</keyword>
<feature type="site" description="Important for catalytic activity" evidence="5">
    <location>
        <position position="310"/>
    </location>
</feature>
<dbReference type="InterPro" id="IPR006139">
    <property type="entry name" value="D-isomer_2_OHA_DH_cat_dom"/>
</dbReference>
<evidence type="ECO:0000313" key="9">
    <source>
        <dbReference type="Proteomes" id="UP001176521"/>
    </source>
</evidence>
<name>A0AAN6JJH3_9BASI</name>
<feature type="binding site" evidence="5">
    <location>
        <position position="280"/>
    </location>
    <ligand>
        <name>NAD(+)</name>
        <dbReference type="ChEBI" id="CHEBI:57540"/>
    </ligand>
</feature>
<comment type="subcellular location">
    <subcellularLocation>
        <location evidence="5">Cytoplasm</location>
    </subcellularLocation>
</comment>
<feature type="binding site" evidence="5">
    <location>
        <position position="254"/>
    </location>
    <ligand>
        <name>NAD(+)</name>
        <dbReference type="ChEBI" id="CHEBI:57540"/>
    </ligand>
</feature>
<dbReference type="InterPro" id="IPR006140">
    <property type="entry name" value="D-isomer_DH_NAD-bd"/>
</dbReference>
<dbReference type="HAMAP" id="MF_03210">
    <property type="entry name" value="Formate_dehydrogenase"/>
    <property type="match status" value="1"/>
</dbReference>
<dbReference type="GO" id="GO:0005829">
    <property type="term" value="C:cytosol"/>
    <property type="evidence" value="ECO:0007669"/>
    <property type="project" value="TreeGrafter"/>
</dbReference>
<evidence type="ECO:0000259" key="6">
    <source>
        <dbReference type="Pfam" id="PF00389"/>
    </source>
</evidence>
<feature type="domain" description="D-isomer specific 2-hydroxyacid dehydrogenase NAD-binding" evidence="7">
    <location>
        <begin position="126"/>
        <end position="299"/>
    </location>
</feature>
<dbReference type="Proteomes" id="UP001176521">
    <property type="component" value="Unassembled WGS sequence"/>
</dbReference>
<feature type="binding site" evidence="5">
    <location>
        <begin position="228"/>
        <end position="232"/>
    </location>
    <ligand>
        <name>NAD(+)</name>
        <dbReference type="ChEBI" id="CHEBI:57540"/>
    </ligand>
</feature>
<evidence type="ECO:0000313" key="8">
    <source>
        <dbReference type="EMBL" id="KAK0527482.1"/>
    </source>
</evidence>
<dbReference type="PANTHER" id="PTHR42938">
    <property type="entry name" value="FORMATE DEHYDROGENASE 1"/>
    <property type="match status" value="1"/>
</dbReference>
<evidence type="ECO:0000259" key="7">
    <source>
        <dbReference type="Pfam" id="PF02826"/>
    </source>
</evidence>
<keyword evidence="4 5" id="KW-0520">NAD</keyword>
<dbReference type="EC" id="1.17.1.9" evidence="2 5"/>
<dbReference type="GO" id="GO:0016616">
    <property type="term" value="F:oxidoreductase activity, acting on the CH-OH group of donors, NAD or NADP as acceptor"/>
    <property type="evidence" value="ECO:0007669"/>
    <property type="project" value="InterPro"/>
</dbReference>
<gene>
    <name evidence="8" type="primary">FDH1_1</name>
    <name evidence="8" type="ORF">OC842_004857</name>
</gene>
<keyword evidence="3 5" id="KW-0560">Oxidoreductase</keyword>
<comment type="subunit">
    <text evidence="5">Homodimer.</text>
</comment>
<dbReference type="CDD" id="cd05302">
    <property type="entry name" value="FDH"/>
    <property type="match status" value="1"/>
</dbReference>
<feature type="binding site" evidence="5">
    <location>
        <position position="117"/>
    </location>
    <ligand>
        <name>substrate</name>
    </ligand>
</feature>
<feature type="binding site" evidence="5">
    <location>
        <position position="193"/>
    </location>
    <ligand>
        <name>NAD(+)</name>
        <dbReference type="ChEBI" id="CHEBI:57540"/>
    </ligand>
</feature>
<dbReference type="EMBL" id="JAPDMQ010000309">
    <property type="protein sequence ID" value="KAK0527482.1"/>
    <property type="molecule type" value="Genomic_DNA"/>
</dbReference>
<evidence type="ECO:0000256" key="3">
    <source>
        <dbReference type="ARBA" id="ARBA00023002"/>
    </source>
</evidence>
<sequence>MKILAVLYDGGAHAKDEPRLLGTVQNALGIRDWLESQGHTYIVTASKDGADSDFAREVKDADVVITTPFLPAYLSREIIQSAPKLKLCLTAGVGSDHVDLDAANERKITVAEVTGSNVVSVAEHAVMTILALVRNYNVGHQDYLDGGWDIAKTARDAFDLEGKVVGTLGAGRIGFRILQRLKPFDCKELLYYDYTPLPEHAAKEVNARRVEDLHDFVSQLDVLTINAPLHDGTRGLVNAELISHMKHGAWIVNTARGAICNAEDIKRAVDSGRLRGYGGDVSYPQPAPADHPWRTMAGVRAGVGNAMTTHVSGTSLDAQKRYAEGTRVNLERWFKGEDLEPANVIVINGDYATKAYGQRTAK</sequence>
<comment type="catalytic activity">
    <reaction evidence="1 5">
        <text>formate + NAD(+) = CO2 + NADH</text>
        <dbReference type="Rhea" id="RHEA:15985"/>
        <dbReference type="ChEBI" id="CHEBI:15740"/>
        <dbReference type="ChEBI" id="CHEBI:16526"/>
        <dbReference type="ChEBI" id="CHEBI:57540"/>
        <dbReference type="ChEBI" id="CHEBI:57945"/>
        <dbReference type="EC" id="1.17.1.9"/>
    </reaction>
</comment>
<dbReference type="GO" id="GO:0042183">
    <property type="term" value="P:formate catabolic process"/>
    <property type="evidence" value="ECO:0007669"/>
    <property type="project" value="UniProtKB-UniRule"/>
</dbReference>
<evidence type="ECO:0000256" key="5">
    <source>
        <dbReference type="HAMAP-Rule" id="MF_03210"/>
    </source>
</evidence>
<dbReference type="PROSITE" id="PS00065">
    <property type="entry name" value="D_2_HYDROXYACID_DH_1"/>
    <property type="match status" value="1"/>
</dbReference>
<evidence type="ECO:0000256" key="2">
    <source>
        <dbReference type="ARBA" id="ARBA00013128"/>
    </source>
</evidence>
<dbReference type="Pfam" id="PF02826">
    <property type="entry name" value="2-Hacid_dh_C"/>
    <property type="match status" value="1"/>
</dbReference>
<feature type="site" description="Important for catalytic activity" evidence="5">
    <location>
        <position position="256"/>
    </location>
</feature>
<keyword evidence="5" id="KW-0963">Cytoplasm</keyword>
<comment type="similarity">
    <text evidence="5">Belongs to the D-isomer specific 2-hydroxyacid dehydrogenase family. FDH subfamily.</text>
</comment>
<evidence type="ECO:0000256" key="1">
    <source>
        <dbReference type="ARBA" id="ARBA00000455"/>
    </source>
</evidence>
<dbReference type="SUPFAM" id="SSF52283">
    <property type="entry name" value="Formate/glycerate dehydrogenase catalytic domain-like"/>
    <property type="match status" value="1"/>
</dbReference>
<comment type="function">
    <text evidence="5">Catalyzes the NAD(+)-dependent oxidation of formate to carbon dioxide. Formate oxidation is the final step in the methanol oxidation pathway in methylotrophic microorganisms. Has a role in the detoxification of exogenous formate in non-methylotrophic organisms.</text>
</comment>
<reference evidence="8" key="1">
    <citation type="journal article" date="2023" name="PhytoFront">
        <title>Draft Genome Resources of Seven Strains of Tilletia horrida, Causal Agent of Kernel Smut of Rice.</title>
        <authorList>
            <person name="Khanal S."/>
            <person name="Antony Babu S."/>
            <person name="Zhou X.G."/>
        </authorList>
    </citation>
    <scope>NUCLEOTIDE SEQUENCE</scope>
    <source>
        <strain evidence="8">TX3</strain>
    </source>
</reference>
<dbReference type="PANTHER" id="PTHR42938:SF9">
    <property type="entry name" value="FORMATE DEHYDROGENASE 1"/>
    <property type="match status" value="1"/>
</dbReference>
<feature type="binding site" evidence="5">
    <location>
        <begin position="310"/>
        <end position="313"/>
    </location>
    <ligand>
        <name>NAD(+)</name>
        <dbReference type="ChEBI" id="CHEBI:57540"/>
    </ligand>
</feature>
<dbReference type="InterPro" id="IPR036291">
    <property type="entry name" value="NAD(P)-bd_dom_sf"/>
</dbReference>
<evidence type="ECO:0000256" key="4">
    <source>
        <dbReference type="ARBA" id="ARBA00023027"/>
    </source>
</evidence>
<dbReference type="SUPFAM" id="SSF51735">
    <property type="entry name" value="NAD(P)-binding Rossmann-fold domains"/>
    <property type="match status" value="1"/>
</dbReference>
<comment type="caution">
    <text evidence="5">Lacks conserved residue(s) required for the propagation of feature annotation.</text>
</comment>
<proteinExistence type="inferred from homology"/>
<accession>A0AAN6JJH3</accession>
<dbReference type="AlphaFoldDB" id="A0AAN6JJH3"/>
<dbReference type="InterPro" id="IPR033689">
    <property type="entry name" value="FDH_NAD-dep"/>
</dbReference>
<organism evidence="8 9">
    <name type="scientific">Tilletia horrida</name>
    <dbReference type="NCBI Taxonomy" id="155126"/>
    <lineage>
        <taxon>Eukaryota</taxon>
        <taxon>Fungi</taxon>
        <taxon>Dikarya</taxon>
        <taxon>Basidiomycota</taxon>
        <taxon>Ustilaginomycotina</taxon>
        <taxon>Exobasidiomycetes</taxon>
        <taxon>Tilletiales</taxon>
        <taxon>Tilletiaceae</taxon>
        <taxon>Tilletia</taxon>
    </lineage>
</organism>
<dbReference type="GO" id="GO:0008863">
    <property type="term" value="F:formate dehydrogenase (NAD+) activity"/>
    <property type="evidence" value="ECO:0007669"/>
    <property type="project" value="UniProtKB-UniRule"/>
</dbReference>